<dbReference type="AlphaFoldDB" id="A5DAP4"/>
<dbReference type="RefSeq" id="XP_001486973.2">
    <property type="nucleotide sequence ID" value="XM_001486923.1"/>
</dbReference>
<name>A5DAP4_PICGU</name>
<dbReference type="GeneID" id="5129213"/>
<accession>A5DAP4</accession>
<proteinExistence type="predicted"/>
<reference evidence="1 2" key="1">
    <citation type="journal article" date="2009" name="Nature">
        <title>Evolution of pathogenicity and sexual reproduction in eight Candida genomes.</title>
        <authorList>
            <person name="Butler G."/>
            <person name="Rasmussen M.D."/>
            <person name="Lin M.F."/>
            <person name="Santos M.A."/>
            <person name="Sakthikumar S."/>
            <person name="Munro C.A."/>
            <person name="Rheinbay E."/>
            <person name="Grabherr M."/>
            <person name="Forche A."/>
            <person name="Reedy J.L."/>
            <person name="Agrafioti I."/>
            <person name="Arnaud M.B."/>
            <person name="Bates S."/>
            <person name="Brown A.J."/>
            <person name="Brunke S."/>
            <person name="Costanzo M.C."/>
            <person name="Fitzpatrick D.A."/>
            <person name="de Groot P.W."/>
            <person name="Harris D."/>
            <person name="Hoyer L.L."/>
            <person name="Hube B."/>
            <person name="Klis F.M."/>
            <person name="Kodira C."/>
            <person name="Lennard N."/>
            <person name="Logue M.E."/>
            <person name="Martin R."/>
            <person name="Neiman A.M."/>
            <person name="Nikolaou E."/>
            <person name="Quail M.A."/>
            <person name="Quinn J."/>
            <person name="Santos M.C."/>
            <person name="Schmitzberger F.F."/>
            <person name="Sherlock G."/>
            <person name="Shah P."/>
            <person name="Silverstein K.A."/>
            <person name="Skrzypek M.S."/>
            <person name="Soll D."/>
            <person name="Staggs R."/>
            <person name="Stansfield I."/>
            <person name="Stumpf M.P."/>
            <person name="Sudbery P.E."/>
            <person name="Srikantha T."/>
            <person name="Zeng Q."/>
            <person name="Berman J."/>
            <person name="Berriman M."/>
            <person name="Heitman J."/>
            <person name="Gow N.A."/>
            <person name="Lorenz M.C."/>
            <person name="Birren B.W."/>
            <person name="Kellis M."/>
            <person name="Cuomo C.A."/>
        </authorList>
    </citation>
    <scope>NUCLEOTIDE SEQUENCE [LARGE SCALE GENOMIC DNA]</scope>
    <source>
        <strain evidence="2">ATCC 6260 / CBS 566 / DSM 6381 / JCM 1539 / NBRC 10279 / NRRL Y-324</strain>
    </source>
</reference>
<dbReference type="HOGENOM" id="CLU_1195265_0_0_1"/>
<evidence type="ECO:0000313" key="2">
    <source>
        <dbReference type="Proteomes" id="UP000001997"/>
    </source>
</evidence>
<dbReference type="EMBL" id="CH408155">
    <property type="protein sequence ID" value="EDK36252.2"/>
    <property type="molecule type" value="Genomic_DNA"/>
</dbReference>
<organism evidence="1 2">
    <name type="scientific">Meyerozyma guilliermondii (strain ATCC 6260 / CBS 566 / DSM 6381 / JCM 1539 / NBRC 10279 / NRRL Y-324)</name>
    <name type="common">Yeast</name>
    <name type="synonym">Candida guilliermondii</name>
    <dbReference type="NCBI Taxonomy" id="294746"/>
    <lineage>
        <taxon>Eukaryota</taxon>
        <taxon>Fungi</taxon>
        <taxon>Dikarya</taxon>
        <taxon>Ascomycota</taxon>
        <taxon>Saccharomycotina</taxon>
        <taxon>Pichiomycetes</taxon>
        <taxon>Debaryomycetaceae</taxon>
        <taxon>Meyerozyma</taxon>
    </lineage>
</organism>
<dbReference type="OrthoDB" id="10647671at2759"/>
<dbReference type="Proteomes" id="UP000001997">
    <property type="component" value="Unassembled WGS sequence"/>
</dbReference>
<keyword evidence="2" id="KW-1185">Reference proteome</keyword>
<sequence>MGPWITFTSPYVSWSCSLPLPIAHWSYKVVGLRSLCRGVVLWGHRLKHLVMALEIVGDSKHQSDVSASITVVGCQPHRHQSTIKHLLVALHDKSVCSRYERHVVAVKKSSYFVVSKEKPSTAWQNRPPLYVLWVQPQEITHSPFVGHFLFSVNDTDLVHGVDIRTQTAVNTKHRPAHNGTKRQIIKHFAAVSPHIYTSILAHTLVVEPVHGGDLSAFMIASYQRNSIRISNF</sequence>
<gene>
    <name evidence="1" type="ORF">PGUG_00349</name>
</gene>
<protein>
    <submittedName>
        <fullName evidence="1">Uncharacterized protein</fullName>
    </submittedName>
</protein>
<dbReference type="KEGG" id="pgu:PGUG_00349"/>
<evidence type="ECO:0000313" key="1">
    <source>
        <dbReference type="EMBL" id="EDK36252.2"/>
    </source>
</evidence>
<dbReference type="VEuPathDB" id="FungiDB:PGUG_00349"/>
<dbReference type="InParanoid" id="A5DAP4"/>